<evidence type="ECO:0000313" key="1">
    <source>
        <dbReference type="EMBL" id="PZD79835.1"/>
    </source>
</evidence>
<reference evidence="1 2" key="1">
    <citation type="submission" date="2018-06" db="EMBL/GenBank/DDBJ databases">
        <title>Draft sequence of Acidithiobacillus ferrooxidans CCM 4253.</title>
        <authorList>
            <person name="Moya-Beltran A."/>
            <person name="Castro M."/>
            <person name="Covarrubias P.C."/>
            <person name="Issotta F."/>
            <person name="Janiczek O."/>
            <person name="Mandl M."/>
            <person name="Kucera J."/>
            <person name="Quatrini R."/>
        </authorList>
    </citation>
    <scope>NUCLEOTIDE SEQUENCE [LARGE SCALE GENOMIC DNA]</scope>
    <source>
        <strain evidence="1 2">CCM 4253</strain>
    </source>
</reference>
<proteinExistence type="predicted"/>
<evidence type="ECO:0000313" key="2">
    <source>
        <dbReference type="Proteomes" id="UP000248886"/>
    </source>
</evidence>
<dbReference type="AlphaFoldDB" id="A0A2W1KBD3"/>
<name>A0A2W1KBD3_ACIFR</name>
<dbReference type="Proteomes" id="UP000248886">
    <property type="component" value="Unassembled WGS sequence"/>
</dbReference>
<comment type="caution">
    <text evidence="1">The sequence shown here is derived from an EMBL/GenBank/DDBJ whole genome shotgun (WGS) entry which is preliminary data.</text>
</comment>
<evidence type="ECO:0008006" key="3">
    <source>
        <dbReference type="Google" id="ProtNLM"/>
    </source>
</evidence>
<accession>A0A2W1KBD3</accession>
<sequence>MRGLTLNGQQDVFRGLTPTMRVLTDEEIYDVSGGDPGASSRRLFAYAEAAAGGALGGAISGIEFGPLGALGFGILGATYGLAGAGLQTAFNQVAWLNIWG</sequence>
<gene>
    <name evidence="1" type="ORF">DN052_14995</name>
</gene>
<dbReference type="EMBL" id="QKQP01000012">
    <property type="protein sequence ID" value="PZD79835.1"/>
    <property type="molecule type" value="Genomic_DNA"/>
</dbReference>
<protein>
    <recommendedName>
        <fullName evidence="3">Bacteriocin</fullName>
    </recommendedName>
</protein>
<organism evidence="1 2">
    <name type="scientific">Acidithiobacillus ferrooxidans</name>
    <name type="common">Thiobacillus ferrooxidans</name>
    <dbReference type="NCBI Taxonomy" id="920"/>
    <lineage>
        <taxon>Bacteria</taxon>
        <taxon>Pseudomonadati</taxon>
        <taxon>Pseudomonadota</taxon>
        <taxon>Acidithiobacillia</taxon>
        <taxon>Acidithiobacillales</taxon>
        <taxon>Acidithiobacillaceae</taxon>
        <taxon>Acidithiobacillus</taxon>
    </lineage>
</organism>